<comment type="caution">
    <text evidence="4">The sequence shown here is derived from an EMBL/GenBank/DDBJ whole genome shotgun (WGS) entry which is preliminary data.</text>
</comment>
<keyword evidence="2" id="KW-0235">DNA replication</keyword>
<keyword evidence="5" id="KW-1185">Reference proteome</keyword>
<protein>
    <submittedName>
        <fullName evidence="4">Protein rep</fullName>
    </submittedName>
</protein>
<name>A0ABW5BGV4_9PROT</name>
<gene>
    <name evidence="4" type="ORF">ACFSKO_03570</name>
</gene>
<evidence type="ECO:0000313" key="4">
    <source>
        <dbReference type="EMBL" id="MFD2204671.1"/>
    </source>
</evidence>
<evidence type="ECO:0000256" key="2">
    <source>
        <dbReference type="ARBA" id="ARBA00022705"/>
    </source>
</evidence>
<dbReference type="RefSeq" id="WP_380248485.1">
    <property type="nucleotide sequence ID" value="NZ_JBHUII010000001.1"/>
</dbReference>
<evidence type="ECO:0000256" key="3">
    <source>
        <dbReference type="SAM" id="MobiDB-lite"/>
    </source>
</evidence>
<evidence type="ECO:0000313" key="5">
    <source>
        <dbReference type="Proteomes" id="UP001597294"/>
    </source>
</evidence>
<feature type="compositionally biased region" description="Polar residues" evidence="3">
    <location>
        <begin position="10"/>
        <end position="25"/>
    </location>
</feature>
<accession>A0ABW5BGV4</accession>
<comment type="similarity">
    <text evidence="1">Belongs to the Gram-positive plasmids replication protein type 1 family.</text>
</comment>
<sequence length="413" mass="46484">MTVSLDIHANNASPPVSNQNSQVGNLSEKKDQKYRRHALRRSSSALMRQERVSCCGQKTIGGFASLHHHQGQSHFGSVETCGSVWMCPVCAAKITQGRLTELDALLDSHRLVSGHAYMATLTIPHHRFQSCAELKQAVANAWRKVKTGKGWQTARDSNLWIGDIRALEITHGDNGWHPHLHILVFFDHHATDGQMLEFGEWLFETWAKSVERNGFGRCSRNAFRYDRVNDAKGAAEYVGKWGVAMEMTKAHVKRSKNGRTPWQILTDYNETGDERDAGLFQEYAIAFKGARQLTWSRAFKRRNLSEIPSIRKRYLEGEELSDQELSEEPTMKETQTAFITRDLFKTISGKAMTADVLSAQERGGLDEVLTLLSNRGVLWKITEVPGLLEGTFVPMLSPRTSRGCSPEVFPKPT</sequence>
<dbReference type="InterPro" id="IPR000989">
    <property type="entry name" value="Rep"/>
</dbReference>
<organism evidence="4 5">
    <name type="scientific">Kiloniella antarctica</name>
    <dbReference type="NCBI Taxonomy" id="1550907"/>
    <lineage>
        <taxon>Bacteria</taxon>
        <taxon>Pseudomonadati</taxon>
        <taxon>Pseudomonadota</taxon>
        <taxon>Alphaproteobacteria</taxon>
        <taxon>Rhodospirillales</taxon>
        <taxon>Kiloniellaceae</taxon>
        <taxon>Kiloniella</taxon>
    </lineage>
</organism>
<reference evidence="5" key="1">
    <citation type="journal article" date="2019" name="Int. J. Syst. Evol. Microbiol.">
        <title>The Global Catalogue of Microorganisms (GCM) 10K type strain sequencing project: providing services to taxonomists for standard genome sequencing and annotation.</title>
        <authorList>
            <consortium name="The Broad Institute Genomics Platform"/>
            <consortium name="The Broad Institute Genome Sequencing Center for Infectious Disease"/>
            <person name="Wu L."/>
            <person name="Ma J."/>
        </authorList>
    </citation>
    <scope>NUCLEOTIDE SEQUENCE [LARGE SCALE GENOMIC DNA]</scope>
    <source>
        <strain evidence="5">CGMCC 4.7192</strain>
    </source>
</reference>
<feature type="region of interest" description="Disordered" evidence="3">
    <location>
        <begin position="1"/>
        <end position="45"/>
    </location>
</feature>
<dbReference type="Proteomes" id="UP001597294">
    <property type="component" value="Unassembled WGS sequence"/>
</dbReference>
<dbReference type="EMBL" id="JBHUII010000001">
    <property type="protein sequence ID" value="MFD2204671.1"/>
    <property type="molecule type" value="Genomic_DNA"/>
</dbReference>
<evidence type="ECO:0000256" key="1">
    <source>
        <dbReference type="ARBA" id="ARBA00008909"/>
    </source>
</evidence>
<proteinExistence type="inferred from homology"/>
<dbReference type="Pfam" id="PF01446">
    <property type="entry name" value="Rep_1"/>
    <property type="match status" value="1"/>
</dbReference>